<dbReference type="Proteomes" id="UP001148482">
    <property type="component" value="Unassembled WGS sequence"/>
</dbReference>
<protein>
    <submittedName>
        <fullName evidence="1">Uncharacterized protein</fullName>
    </submittedName>
</protein>
<evidence type="ECO:0000313" key="2">
    <source>
        <dbReference type="Proteomes" id="UP001148482"/>
    </source>
</evidence>
<dbReference type="EMBL" id="JAPJDA010000017">
    <property type="protein sequence ID" value="MCX2838760.1"/>
    <property type="molecule type" value="Genomic_DNA"/>
</dbReference>
<proteinExistence type="predicted"/>
<dbReference type="RefSeq" id="WP_266070055.1">
    <property type="nucleotide sequence ID" value="NZ_JAPJDA010000017.1"/>
</dbReference>
<name>A0A9X3I174_9FLAO</name>
<evidence type="ECO:0000313" key="1">
    <source>
        <dbReference type="EMBL" id="MCX2838760.1"/>
    </source>
</evidence>
<sequence length="248" mass="28789">MEIILKAEGSGFTGHHCAVFENSDKIDCVDQNDTVSIKIKRTAENKFEGTIRSGYSGKKEKVKLLFDPKKKTLLFEIREAPGSIYYLPKRAFFKSTLGRESKSERIISQSETTDIYSKEHQNEPSLQNLKSSEKVKDTLFFNLNESNFQKGKYNENLLYIKDALNDEGSSETFLFKIMERRSDIAAPEKIGSVHQYITGSEFFKEEKKVNKLQDYRLASHLQKFIIYLVDYNYEPPIYIRVYPLTEIE</sequence>
<gene>
    <name evidence="1" type="ORF">OQ279_11440</name>
</gene>
<reference evidence="1" key="1">
    <citation type="submission" date="2022-11" db="EMBL/GenBank/DDBJ databases">
        <title>Salinimicrobium profundisediminis sp. nov., isolated from deep-sea sediment of the Mariana Trench.</title>
        <authorList>
            <person name="Fu H."/>
        </authorList>
    </citation>
    <scope>NUCLEOTIDE SEQUENCE</scope>
    <source>
        <strain evidence="1">MT39</strain>
    </source>
</reference>
<organism evidence="1 2">
    <name type="scientific">Salinimicrobium profundisediminis</name>
    <dbReference type="NCBI Taxonomy" id="2994553"/>
    <lineage>
        <taxon>Bacteria</taxon>
        <taxon>Pseudomonadati</taxon>
        <taxon>Bacteroidota</taxon>
        <taxon>Flavobacteriia</taxon>
        <taxon>Flavobacteriales</taxon>
        <taxon>Flavobacteriaceae</taxon>
        <taxon>Salinimicrobium</taxon>
    </lineage>
</organism>
<dbReference type="AlphaFoldDB" id="A0A9X3I174"/>
<comment type="caution">
    <text evidence="1">The sequence shown here is derived from an EMBL/GenBank/DDBJ whole genome shotgun (WGS) entry which is preliminary data.</text>
</comment>
<keyword evidence="2" id="KW-1185">Reference proteome</keyword>
<accession>A0A9X3I174</accession>